<dbReference type="InterPro" id="IPR041093">
    <property type="entry name" value="Dis3l2-like_C"/>
</dbReference>
<reference evidence="4" key="1">
    <citation type="journal article" date="2020" name="Fungal Divers.">
        <title>Resolving the Mortierellaceae phylogeny through synthesis of multi-gene phylogenetics and phylogenomics.</title>
        <authorList>
            <person name="Vandepol N."/>
            <person name="Liber J."/>
            <person name="Desiro A."/>
            <person name="Na H."/>
            <person name="Kennedy M."/>
            <person name="Barry K."/>
            <person name="Grigoriev I.V."/>
            <person name="Miller A.N."/>
            <person name="O'Donnell K."/>
            <person name="Stajich J.E."/>
            <person name="Bonito G."/>
        </authorList>
    </citation>
    <scope>NUCLEOTIDE SEQUENCE</scope>
    <source>
        <strain evidence="4">NRRL 6426</strain>
    </source>
</reference>
<sequence>TDKRVPLIAIPIDQAPKDFVDNHAHYVHKLFVATIKRWPLSSLHPFGQLERELGDIGNIEIETEALLADNNVTTTAFGEKVEKCLPELPWSIPEKELTRRRDLRKDCIFTIDPATAKDLDDAVSVSRLEDGTLEVGVHIADVSHFIKVGSALDREAKSRATTVYLVQKAIPMLPNILCEDLCSLNPNVDRLAFSVFWKMTEDGHVLGTSFSKTVIRSCAQLSYDDAQTVITTGSLDPKIEIVGHPRSLKLSQILRKNRFENGSLSINSIRLSFETDEIYNPIDVSVYELKESNRLIEEFMLLANMSVAKQIAEFFPDQALLRRHEEPLEKRLTDFISHMKKIGLELDSSSSGALQESLDAIQDPDVRKVVRLLVIKPMQRAKYICAGMLSPDKYHHYALNAPLYTHFTSPIRRYADIIVHRMLEASLLNDNKFYLSKESCQKSANHCNIKKDASKLAQEQSSHVYLSVLLRNMTQASGPVIRDAVVVQVLDAAFDVMVPEYGLEKRVYVDQLPLERHAWNGSTETLKLFWTTEAFKKPSEDAEESKADGKDKSRRLSTLPAANPDTLDHPDDATNAYDDERGLFEDESDYDDDEDLVIVKSNQVEEDEDEAEGGDDEARRLTRIRIFGRLKVLVTADTTVSPPVIKVQAINPFAVEELVAPVVAEASA</sequence>
<evidence type="ECO:0000256" key="2">
    <source>
        <dbReference type="SAM" id="MobiDB-lite"/>
    </source>
</evidence>
<dbReference type="InterPro" id="IPR022966">
    <property type="entry name" value="RNase_II/R_CS"/>
</dbReference>
<evidence type="ECO:0000256" key="1">
    <source>
        <dbReference type="ARBA" id="ARBA00005785"/>
    </source>
</evidence>
<accession>A0A9P5V686</accession>
<dbReference type="OrthoDB" id="372421at2759"/>
<dbReference type="FunFam" id="2.40.50.700:FF:000002">
    <property type="entry name" value="Cell wall biogenesis protein"/>
    <property type="match status" value="1"/>
</dbReference>
<dbReference type="SUPFAM" id="SSF50249">
    <property type="entry name" value="Nucleic acid-binding proteins"/>
    <property type="match status" value="2"/>
</dbReference>
<comment type="similarity">
    <text evidence="1">Belongs to the RNR ribonuclease family.</text>
</comment>
<dbReference type="Gene3D" id="2.40.50.700">
    <property type="match status" value="1"/>
</dbReference>
<feature type="region of interest" description="Disordered" evidence="2">
    <location>
        <begin position="539"/>
        <end position="577"/>
    </location>
</feature>
<dbReference type="PANTHER" id="PTHR23355:SF9">
    <property type="entry name" value="DIS3-LIKE EXONUCLEASE 2"/>
    <property type="match status" value="1"/>
</dbReference>
<feature type="non-terminal residue" evidence="4">
    <location>
        <position position="668"/>
    </location>
</feature>
<name>A0A9P5V686_9FUNG</name>
<organism evidence="4 5">
    <name type="scientific">Linnemannia schmuckeri</name>
    <dbReference type="NCBI Taxonomy" id="64567"/>
    <lineage>
        <taxon>Eukaryota</taxon>
        <taxon>Fungi</taxon>
        <taxon>Fungi incertae sedis</taxon>
        <taxon>Mucoromycota</taxon>
        <taxon>Mortierellomycotina</taxon>
        <taxon>Mortierellomycetes</taxon>
        <taxon>Mortierellales</taxon>
        <taxon>Mortierellaceae</taxon>
        <taxon>Linnemannia</taxon>
    </lineage>
</organism>
<dbReference type="PANTHER" id="PTHR23355">
    <property type="entry name" value="RIBONUCLEASE"/>
    <property type="match status" value="1"/>
</dbReference>
<dbReference type="PROSITE" id="PS01175">
    <property type="entry name" value="RIBONUCLEASE_II"/>
    <property type="match status" value="1"/>
</dbReference>
<proteinExistence type="inferred from homology"/>
<dbReference type="InterPro" id="IPR050180">
    <property type="entry name" value="RNR_Ribonuclease"/>
</dbReference>
<evidence type="ECO:0000259" key="3">
    <source>
        <dbReference type="SMART" id="SM00955"/>
    </source>
</evidence>
<feature type="compositionally biased region" description="Basic and acidic residues" evidence="2">
    <location>
        <begin position="566"/>
        <end position="577"/>
    </location>
</feature>
<dbReference type="GO" id="GO:0000175">
    <property type="term" value="F:3'-5'-RNA exonuclease activity"/>
    <property type="evidence" value="ECO:0007669"/>
    <property type="project" value="TreeGrafter"/>
</dbReference>
<dbReference type="SMART" id="SM00955">
    <property type="entry name" value="RNB"/>
    <property type="match status" value="1"/>
</dbReference>
<dbReference type="Gene3D" id="2.40.50.140">
    <property type="entry name" value="Nucleic acid-binding proteins"/>
    <property type="match status" value="1"/>
</dbReference>
<evidence type="ECO:0000313" key="5">
    <source>
        <dbReference type="Proteomes" id="UP000748756"/>
    </source>
</evidence>
<dbReference type="EMBL" id="JAAAUQ010001341">
    <property type="protein sequence ID" value="KAF9140027.1"/>
    <property type="molecule type" value="Genomic_DNA"/>
</dbReference>
<dbReference type="Pfam" id="PF00773">
    <property type="entry name" value="RNB"/>
    <property type="match status" value="1"/>
</dbReference>
<dbReference type="Pfam" id="PF17877">
    <property type="entry name" value="Dis3l2_C_term"/>
    <property type="match status" value="1"/>
</dbReference>
<feature type="compositionally biased region" description="Basic and acidic residues" evidence="2">
    <location>
        <begin position="539"/>
        <end position="551"/>
    </location>
</feature>
<dbReference type="InterPro" id="IPR001900">
    <property type="entry name" value="RNase_II/R"/>
</dbReference>
<dbReference type="Pfam" id="PF17849">
    <property type="entry name" value="OB_Dis3"/>
    <property type="match status" value="1"/>
</dbReference>
<dbReference type="GO" id="GO:0003723">
    <property type="term" value="F:RNA binding"/>
    <property type="evidence" value="ECO:0007669"/>
    <property type="project" value="InterPro"/>
</dbReference>
<comment type="caution">
    <text evidence="4">The sequence shown here is derived from an EMBL/GenBank/DDBJ whole genome shotgun (WGS) entry which is preliminary data.</text>
</comment>
<evidence type="ECO:0000313" key="4">
    <source>
        <dbReference type="EMBL" id="KAF9140027.1"/>
    </source>
</evidence>
<gene>
    <name evidence="4" type="ORF">BG015_001831</name>
</gene>
<feature type="domain" description="RNB" evidence="3">
    <location>
        <begin position="100"/>
        <end position="429"/>
    </location>
</feature>
<dbReference type="GO" id="GO:0006402">
    <property type="term" value="P:mRNA catabolic process"/>
    <property type="evidence" value="ECO:0007669"/>
    <property type="project" value="TreeGrafter"/>
</dbReference>
<protein>
    <recommendedName>
        <fullName evidence="3">RNB domain-containing protein</fullName>
    </recommendedName>
</protein>
<keyword evidence="5" id="KW-1185">Reference proteome</keyword>
<dbReference type="InterPro" id="IPR041505">
    <property type="entry name" value="Dis3_CSD2"/>
</dbReference>
<dbReference type="GO" id="GO:0000932">
    <property type="term" value="C:P-body"/>
    <property type="evidence" value="ECO:0007669"/>
    <property type="project" value="TreeGrafter"/>
</dbReference>
<dbReference type="Proteomes" id="UP000748756">
    <property type="component" value="Unassembled WGS sequence"/>
</dbReference>
<dbReference type="AlphaFoldDB" id="A0A9P5V686"/>
<dbReference type="InterPro" id="IPR012340">
    <property type="entry name" value="NA-bd_OB-fold"/>
</dbReference>